<dbReference type="Pfam" id="PF06958">
    <property type="entry name" value="Pyocin_S"/>
    <property type="match status" value="1"/>
</dbReference>
<dbReference type="HOGENOM" id="CLU_483833_0_0_6"/>
<evidence type="ECO:0000256" key="7">
    <source>
        <dbReference type="ARBA" id="ARBA00022989"/>
    </source>
</evidence>
<evidence type="ECO:0000256" key="3">
    <source>
        <dbReference type="ARBA" id="ARBA00004370"/>
    </source>
</evidence>
<evidence type="ECO:0000256" key="6">
    <source>
        <dbReference type="ARBA" id="ARBA00022692"/>
    </source>
</evidence>
<reference evidence="14 15" key="1">
    <citation type="journal article" date="2008" name="J. Bacteriol.">
        <title>Complete genome sequence of uropathogenic Proteus mirabilis, a master of both adherence and motility.</title>
        <authorList>
            <person name="Pearson M.M."/>
            <person name="Sebaihia M."/>
            <person name="Churcher C."/>
            <person name="Quail M.A."/>
            <person name="Seshasayee A.S."/>
            <person name="Luscombe N.M."/>
            <person name="Abdellah Z."/>
            <person name="Arrosmith C."/>
            <person name="Atkin B."/>
            <person name="Chillingworth T."/>
            <person name="Hauser H."/>
            <person name="Jagels K."/>
            <person name="Moule S."/>
            <person name="Mungall K."/>
            <person name="Norbertczak H."/>
            <person name="Rabbinowitsch E."/>
            <person name="Walker D."/>
            <person name="Whithead S."/>
            <person name="Thomson N.R."/>
            <person name="Rather P.N."/>
            <person name="Parkhill J."/>
            <person name="Mobley H.L."/>
        </authorList>
    </citation>
    <scope>NUCLEOTIDE SEQUENCE [LARGE SCALE GENOMIC DNA]</scope>
    <source>
        <strain evidence="14 15">HI4320</strain>
    </source>
</reference>
<dbReference type="InterPro" id="IPR036302">
    <property type="entry name" value="Pyosin/cloacin_T_dom_sf"/>
</dbReference>
<keyword evidence="10 11" id="KW-0472">Membrane</keyword>
<dbReference type="GO" id="GO:0016020">
    <property type="term" value="C:membrane"/>
    <property type="evidence" value="ECO:0007669"/>
    <property type="project" value="UniProtKB-SubCell"/>
</dbReference>
<keyword evidence="6 11" id="KW-0812">Transmembrane</keyword>
<feature type="transmembrane region" description="Helical" evidence="11">
    <location>
        <begin position="505"/>
        <end position="530"/>
    </location>
</feature>
<evidence type="ECO:0000256" key="4">
    <source>
        <dbReference type="ARBA" id="ARBA00007595"/>
    </source>
</evidence>
<dbReference type="GO" id="GO:0050829">
    <property type="term" value="P:defense response to Gram-negative bacterium"/>
    <property type="evidence" value="ECO:0007669"/>
    <property type="project" value="InterPro"/>
</dbReference>
<protein>
    <submittedName>
        <fullName evidence="14">Colicin</fullName>
    </submittedName>
</protein>
<feature type="transmembrane region" description="Helical" evidence="11">
    <location>
        <begin position="536"/>
        <end position="555"/>
    </location>
</feature>
<evidence type="ECO:0000256" key="11">
    <source>
        <dbReference type="SAM" id="Phobius"/>
    </source>
</evidence>
<dbReference type="Gene3D" id="1.10.490.30">
    <property type="entry name" value="Colicin"/>
    <property type="match status" value="1"/>
</dbReference>
<feature type="domain" description="Pyosin/cloacin translocation" evidence="13">
    <location>
        <begin position="227"/>
        <end position="363"/>
    </location>
</feature>
<dbReference type="eggNOG" id="ENOG5031QQV">
    <property type="taxonomic scope" value="Bacteria"/>
</dbReference>
<keyword evidence="5" id="KW-0929">Antimicrobial</keyword>
<dbReference type="EnsemblBacteria" id="CAR43954">
    <property type="protein sequence ID" value="CAR43954"/>
    <property type="gene ID" value="PMI1908"/>
</dbReference>
<evidence type="ECO:0000313" key="15">
    <source>
        <dbReference type="Proteomes" id="UP000008319"/>
    </source>
</evidence>
<keyword evidence="15" id="KW-1185">Reference proteome</keyword>
<keyword evidence="9" id="KW-0078">Bacteriocin</keyword>
<evidence type="ECO:0000256" key="9">
    <source>
        <dbReference type="ARBA" id="ARBA00023048"/>
    </source>
</evidence>
<comment type="function">
    <text evidence="2">Colicins are polypeptide toxins produced by and active against E.coli and closely related bacteria.</text>
</comment>
<dbReference type="EMBL" id="AM942759">
    <property type="protein sequence ID" value="CAR43954.1"/>
    <property type="molecule type" value="Genomic_DNA"/>
</dbReference>
<dbReference type="InterPro" id="IPR038283">
    <property type="entry name" value="Channel_colicin_C_sf"/>
</dbReference>
<comment type="subcellular location">
    <subcellularLocation>
        <location evidence="3">Membrane</location>
    </subcellularLocation>
</comment>
<dbReference type="GO" id="GO:0031640">
    <property type="term" value="P:killing of cells of another organism"/>
    <property type="evidence" value="ECO:0007669"/>
    <property type="project" value="UniProtKB-KW"/>
</dbReference>
<dbReference type="InterPro" id="IPR000293">
    <property type="entry name" value="Channel_colicin_C"/>
</dbReference>
<dbReference type="SUPFAM" id="SSF69369">
    <property type="entry name" value="Cloacin translocation domain"/>
    <property type="match status" value="1"/>
</dbReference>
<evidence type="ECO:0000256" key="5">
    <source>
        <dbReference type="ARBA" id="ARBA00022529"/>
    </source>
</evidence>
<name>B4F067_PROMH</name>
<evidence type="ECO:0000256" key="2">
    <source>
        <dbReference type="ARBA" id="ARBA00003197"/>
    </source>
</evidence>
<dbReference type="PRINTS" id="PR00280">
    <property type="entry name" value="CHANLCOLICIN"/>
</dbReference>
<proteinExistence type="inferred from homology"/>
<dbReference type="RefSeq" id="WP_012368147.1">
    <property type="nucleotide sequence ID" value="NC_010554.1"/>
</dbReference>
<keyword evidence="8" id="KW-0044">Antibiotic</keyword>
<dbReference type="AlphaFoldDB" id="B4F067"/>
<dbReference type="Proteomes" id="UP000008319">
    <property type="component" value="Chromosome"/>
</dbReference>
<evidence type="ECO:0000313" key="14">
    <source>
        <dbReference type="EMBL" id="CAR43954.1"/>
    </source>
</evidence>
<evidence type="ECO:0000259" key="13">
    <source>
        <dbReference type="Pfam" id="PF06958"/>
    </source>
</evidence>
<dbReference type="InterPro" id="IPR016128">
    <property type="entry name" value="Pyosin/cloacin_T_dom"/>
</dbReference>
<accession>B4F067</accession>
<dbReference type="SUPFAM" id="SSF56837">
    <property type="entry name" value="Colicin"/>
    <property type="match status" value="1"/>
</dbReference>
<evidence type="ECO:0000256" key="1">
    <source>
        <dbReference type="ARBA" id="ARBA00002178"/>
    </source>
</evidence>
<evidence type="ECO:0000259" key="12">
    <source>
        <dbReference type="Pfam" id="PF01024"/>
    </source>
</evidence>
<feature type="domain" description="Channel forming colicins" evidence="12">
    <location>
        <begin position="384"/>
        <end position="558"/>
    </location>
</feature>
<dbReference type="Pfam" id="PF01024">
    <property type="entry name" value="Colicin"/>
    <property type="match status" value="1"/>
</dbReference>
<gene>
    <name evidence="14" type="ordered locus">PMI1908</name>
</gene>
<comment type="similarity">
    <text evidence="4">Belongs to the channel forming colicin family.</text>
</comment>
<dbReference type="GO" id="GO:0140911">
    <property type="term" value="F:pore-forming activity"/>
    <property type="evidence" value="ECO:0007669"/>
    <property type="project" value="InterPro"/>
</dbReference>
<evidence type="ECO:0000256" key="10">
    <source>
        <dbReference type="ARBA" id="ARBA00023136"/>
    </source>
</evidence>
<comment type="function">
    <text evidence="1">This colicin is a channel-forming colicin. This class of transmembrane toxins depolarize the cytoplasmic membrane, leading to dissipation of cellular energy.</text>
</comment>
<organism evidence="14 15">
    <name type="scientific">Proteus mirabilis (strain HI4320)</name>
    <dbReference type="NCBI Taxonomy" id="529507"/>
    <lineage>
        <taxon>Bacteria</taxon>
        <taxon>Pseudomonadati</taxon>
        <taxon>Pseudomonadota</taxon>
        <taxon>Gammaproteobacteria</taxon>
        <taxon>Enterobacterales</taxon>
        <taxon>Morganellaceae</taxon>
        <taxon>Proteus</taxon>
    </lineage>
</organism>
<dbReference type="KEGG" id="pmr:PMI1908"/>
<dbReference type="GeneID" id="25361572"/>
<evidence type="ECO:0000256" key="8">
    <source>
        <dbReference type="ARBA" id="ARBA00023022"/>
    </source>
</evidence>
<keyword evidence="7 11" id="KW-1133">Transmembrane helix</keyword>
<sequence>MLITRANVDQYPSLPDDIIRDIKQNGLIYDTEGGADEDGGWITEGGVVSVDNGVERLIVTPATSNNLPWSKIPTLADSDKDEYPFPNMGNGGSSPFNPNTKFKVNKPQIPVIISSNNNKLTNSSNKEELVTNKGVMHFNGVVIEQLETFKKKYFLTKDAINLIQDKLIESVISLYSKENRIDDNKVNSVKFMEFSEFDNNSFNEFDLMSTIPAENLINNPDLMSGKLNEIAKNNGTINVNARMAIIKENNKANAALVGTDGVLVTKEVPVYKVNYAANSYHVDIKNLGIEYLLRPTSSPSGLGLQGNIIQKHSNENKKFSYPEKIELPNKVENKRIDVPYPHQFNDAIIVFPKNSNLPPLYVYSGFPAIKLKDKDPRPQQEKEFNDIKDGVKFTISFYEKVTQEFGKKAAQLSRELAEQAKGKTIRSVEDALRTYEKYGQNINNKINAKDRAAIIKALESIDAKQLASNLGKFSKGLGYTNHAINAVELLVEFKKAVKTGNWRPFFVKATAITAGMAAVALTAFAFSLIVGGPVGILGYALIIATVSALIDDALVEKVSSAIGI</sequence>